<dbReference type="InterPro" id="IPR031325">
    <property type="entry name" value="RHS_repeat"/>
</dbReference>
<dbReference type="InterPro" id="IPR006530">
    <property type="entry name" value="YD"/>
</dbReference>
<comment type="caution">
    <text evidence="1">The sequence shown here is derived from an EMBL/GenBank/DDBJ whole genome shotgun (WGS) entry which is preliminary data.</text>
</comment>
<dbReference type="EMBL" id="JBHUMB010000014">
    <property type="protein sequence ID" value="MFD2744729.1"/>
    <property type="molecule type" value="Genomic_DNA"/>
</dbReference>
<accession>A0ABW5UIX7</accession>
<gene>
    <name evidence="1" type="ORF">ACFSQ6_15125</name>
</gene>
<dbReference type="Proteomes" id="UP001597418">
    <property type="component" value="Unassembled WGS sequence"/>
</dbReference>
<proteinExistence type="predicted"/>
<dbReference type="Gene3D" id="2.180.10.10">
    <property type="entry name" value="RHS repeat-associated core"/>
    <property type="match status" value="1"/>
</dbReference>
<evidence type="ECO:0000313" key="2">
    <source>
        <dbReference type="Proteomes" id="UP001597418"/>
    </source>
</evidence>
<dbReference type="RefSeq" id="WP_156472405.1">
    <property type="nucleotide sequence ID" value="NZ_JBHUMB010000014.1"/>
</dbReference>
<protein>
    <submittedName>
        <fullName evidence="1">RHS repeat domain-containing protein</fullName>
    </submittedName>
</protein>
<keyword evidence="2" id="KW-1185">Reference proteome</keyword>
<organism evidence="1 2">
    <name type="scientific">Sphingobacterium populi</name>
    <dbReference type="NCBI Taxonomy" id="1812824"/>
    <lineage>
        <taxon>Bacteria</taxon>
        <taxon>Pseudomonadati</taxon>
        <taxon>Bacteroidota</taxon>
        <taxon>Sphingobacteriia</taxon>
        <taxon>Sphingobacteriales</taxon>
        <taxon>Sphingobacteriaceae</taxon>
        <taxon>Sphingobacterium</taxon>
    </lineage>
</organism>
<evidence type="ECO:0000313" key="1">
    <source>
        <dbReference type="EMBL" id="MFD2744729.1"/>
    </source>
</evidence>
<dbReference type="Pfam" id="PF05593">
    <property type="entry name" value="RHS_repeat"/>
    <property type="match status" value="1"/>
</dbReference>
<reference evidence="2" key="1">
    <citation type="journal article" date="2019" name="Int. J. Syst. Evol. Microbiol.">
        <title>The Global Catalogue of Microorganisms (GCM) 10K type strain sequencing project: providing services to taxonomists for standard genome sequencing and annotation.</title>
        <authorList>
            <consortium name="The Broad Institute Genomics Platform"/>
            <consortium name="The Broad Institute Genome Sequencing Center for Infectious Disease"/>
            <person name="Wu L."/>
            <person name="Ma J."/>
        </authorList>
    </citation>
    <scope>NUCLEOTIDE SEQUENCE [LARGE SCALE GENOMIC DNA]</scope>
    <source>
        <strain evidence="2">KCTC 42247</strain>
    </source>
</reference>
<sequence>MPARLSNQIDHWGYANENHQATLFPLEYFRMPGGDFPPYKKLLGGNRDTDYLRVKAASLERITYPTGGYTVFELEANQAKDQWLDQNLPVTIQLPPYTDKFESVAVDGSQQYTSLPFLFQGESNTTTWFTADLQYDGRASAAMKFDLYNKSNQMIFTRTINFTSNYGAIQAQFSVNNLVKNGNYHFRISLINHTDYHDYAQITRREINPGTSYDTVLRHVQPYIGGLRVKKLSDYDGISSTPVKVREYDYLLKDGVTPSGTLGIRPVYSYLVAYEARSVPNMALQDSYFISPSNTNYLIRTTGAIHNAVFVNGSPEVYRRVTERTIGLEGNLGKSVRTFTSFAESQPYISETFPFIEPQVASYYYGKLLKEEIYDSNNVLIRKLENTYGLNSNTYATNTQRVERFRSVIFAPVKFAWYGASSNPSIDPSGQPHWFVMKDISPMNGRAYLTKSVDAELVSGGTSAVTTTNYIYDSNYYQLKETTTTDSRGRVYKSQFKYPHDFTANHVDAGTYQEMLGKNIISPIIEEKISIGSTQLIKKTTRYLKWHNNFFAPDSVKTQKREMAEEDRIVYLQYDQYGAPLSAQQVLGPKVNYIWSYGGTRLIAQVSNLEYSQIQTLLGGPAAIDVFRNKKSPTDAEIAAFIQPLRTGMPAEAQLISFTHHTLQGMTTQTDPAGRRISYEYDEHNRLKAVWDQDGKLIEEYQYHYRNQ</sequence>
<name>A0ABW5UIX7_9SPHI</name>
<dbReference type="NCBIfam" id="TIGR01643">
    <property type="entry name" value="YD_repeat_2x"/>
    <property type="match status" value="1"/>
</dbReference>